<feature type="transmembrane region" description="Helical" evidence="2">
    <location>
        <begin position="78"/>
        <end position="99"/>
    </location>
</feature>
<reference evidence="3 4" key="1">
    <citation type="submission" date="2016-06" db="EMBL/GenBank/DDBJ databases">
        <authorList>
            <person name="Sutton G."/>
            <person name="Brinkac L."/>
            <person name="Sanka R."/>
            <person name="Adams M."/>
            <person name="Lau E."/>
            <person name="Garcia-Basteiro A."/>
            <person name="Lopez-Varela E."/>
            <person name="Palencia S."/>
        </authorList>
    </citation>
    <scope>NUCLEOTIDE SEQUENCE [LARGE SCALE GENOMIC DNA]</scope>
    <source>
        <strain evidence="3 4">1164983.0</strain>
    </source>
</reference>
<keyword evidence="2" id="KW-1133">Transmembrane helix</keyword>
<dbReference type="AlphaFoldDB" id="A0A853M7F7"/>
<evidence type="ECO:0000313" key="4">
    <source>
        <dbReference type="Proteomes" id="UP000093894"/>
    </source>
</evidence>
<dbReference type="Proteomes" id="UP000093894">
    <property type="component" value="Unassembled WGS sequence"/>
</dbReference>
<name>A0A853M7F7_9MYCO</name>
<feature type="transmembrane region" description="Helical" evidence="2">
    <location>
        <begin position="296"/>
        <end position="314"/>
    </location>
</feature>
<keyword evidence="2" id="KW-0812">Transmembrane</keyword>
<feature type="transmembrane region" description="Helical" evidence="2">
    <location>
        <begin position="111"/>
        <end position="132"/>
    </location>
</feature>
<accession>A0A853M7F7</accession>
<feature type="compositionally biased region" description="Polar residues" evidence="1">
    <location>
        <begin position="1"/>
        <end position="12"/>
    </location>
</feature>
<feature type="region of interest" description="Disordered" evidence="1">
    <location>
        <begin position="1"/>
        <end position="20"/>
    </location>
</feature>
<feature type="transmembrane region" description="Helical" evidence="2">
    <location>
        <begin position="169"/>
        <end position="190"/>
    </location>
</feature>
<comment type="caution">
    <text evidence="3">The sequence shown here is derived from an EMBL/GenBank/DDBJ whole genome shotgun (WGS) entry which is preliminary data.</text>
</comment>
<evidence type="ECO:0000256" key="1">
    <source>
        <dbReference type="SAM" id="MobiDB-lite"/>
    </source>
</evidence>
<dbReference type="InterPro" id="IPR033459">
    <property type="entry name" value="AveC-like"/>
</dbReference>
<dbReference type="Pfam" id="PF17198">
    <property type="entry name" value="AveC_like"/>
    <property type="match status" value="1"/>
</dbReference>
<protein>
    <submittedName>
        <fullName evidence="3">DUF5135 domain-containing protein</fullName>
    </submittedName>
</protein>
<feature type="transmembrane region" description="Helical" evidence="2">
    <location>
        <begin position="37"/>
        <end position="58"/>
    </location>
</feature>
<gene>
    <name evidence="3" type="ORF">A5628_20120</name>
</gene>
<organism evidence="3 4">
    <name type="scientific">Mycobacterium colombiense</name>
    <dbReference type="NCBI Taxonomy" id="339268"/>
    <lineage>
        <taxon>Bacteria</taxon>
        <taxon>Bacillati</taxon>
        <taxon>Actinomycetota</taxon>
        <taxon>Actinomycetes</taxon>
        <taxon>Mycobacteriales</taxon>
        <taxon>Mycobacteriaceae</taxon>
        <taxon>Mycobacterium</taxon>
        <taxon>Mycobacterium avium complex (MAC)</taxon>
    </lineage>
</organism>
<dbReference type="EMBL" id="LZLG01000010">
    <property type="protein sequence ID" value="OBJ64802.1"/>
    <property type="molecule type" value="Genomic_DNA"/>
</dbReference>
<proteinExistence type="predicted"/>
<feature type="transmembrane region" description="Helical" evidence="2">
    <location>
        <begin position="250"/>
        <end position="272"/>
    </location>
</feature>
<feature type="transmembrane region" description="Helical" evidence="2">
    <location>
        <begin position="202"/>
        <end position="230"/>
    </location>
</feature>
<sequence>MSDLSSKTTAPPQSAAAVSKAPERNVQAEVAVKPVKVWAAIGGALLAVQLYVWIRWITGPNFERVPPGPSEPPTFMKAILFTWTAVIVVGLPIAFWWFIIRPWRRERRITLDGMLLISCGLLFFQDPLLNYFNTWSTYNTWMWNRGSWVQDVPGWVSFGKPGAMMAEPFLMNAPGYFFVLLCTMLGCWVMRKAKQRWPNINTFGLIGVVIAWTFIFDFVIEGLFLMPMGLFTYPGAIRALSVNPGTYYQWPLYEGLMWGGVLTALCCLRFFTDDRGRTVAERGLDHVRGGVGKVQLTRFLAIFAAVSACFFFFYNLPAQWIGMHADPWPDDVQKRSYLNGGICGDGTDQPCPNPVLPMPTKRSGYNNTDGHLVLPKGAELPRTVPFESRR</sequence>
<evidence type="ECO:0000256" key="2">
    <source>
        <dbReference type="SAM" id="Phobius"/>
    </source>
</evidence>
<evidence type="ECO:0000313" key="3">
    <source>
        <dbReference type="EMBL" id="OBJ64802.1"/>
    </source>
</evidence>
<keyword evidence="2" id="KW-0472">Membrane</keyword>
<dbReference type="RefSeq" id="WP_065141666.1">
    <property type="nucleotide sequence ID" value="NZ_LZLG01000010.1"/>
</dbReference>